<gene>
    <name evidence="1" type="ORF">SEV965_LOCUS37593</name>
</gene>
<name>A0A815VGZ9_9BILA</name>
<protein>
    <submittedName>
        <fullName evidence="1">Uncharacterized protein</fullName>
    </submittedName>
</protein>
<dbReference type="EMBL" id="CAJNOU010007930">
    <property type="protein sequence ID" value="CAF1532236.1"/>
    <property type="molecule type" value="Genomic_DNA"/>
</dbReference>
<dbReference type="Proteomes" id="UP000663889">
    <property type="component" value="Unassembled WGS sequence"/>
</dbReference>
<dbReference type="AlphaFoldDB" id="A0A815VGZ9"/>
<feature type="non-terminal residue" evidence="1">
    <location>
        <position position="1"/>
    </location>
</feature>
<evidence type="ECO:0000313" key="1">
    <source>
        <dbReference type="EMBL" id="CAF1532236.1"/>
    </source>
</evidence>
<comment type="caution">
    <text evidence="1">The sequence shown here is derived from an EMBL/GenBank/DDBJ whole genome shotgun (WGS) entry which is preliminary data.</text>
</comment>
<organism evidence="1 2">
    <name type="scientific">Rotaria sordida</name>
    <dbReference type="NCBI Taxonomy" id="392033"/>
    <lineage>
        <taxon>Eukaryota</taxon>
        <taxon>Metazoa</taxon>
        <taxon>Spiralia</taxon>
        <taxon>Gnathifera</taxon>
        <taxon>Rotifera</taxon>
        <taxon>Eurotatoria</taxon>
        <taxon>Bdelloidea</taxon>
        <taxon>Philodinida</taxon>
        <taxon>Philodinidae</taxon>
        <taxon>Rotaria</taxon>
    </lineage>
</organism>
<sequence length="150" mass="16472">RAAAFEARWNSYKAIPHKTDDAIDAVCGKLDPFVVCTTSYGRPSDYETESCDKYCCRQGHLTGFCKKFTTIGVKINNHGHNGAIQVRPIFPSHLDCDCTDDLKVAKCGPDGSFIGIRCPVDWSACARKCCRQGRSGGHCGGFLRLKCKCD</sequence>
<evidence type="ECO:0000313" key="2">
    <source>
        <dbReference type="Proteomes" id="UP000663889"/>
    </source>
</evidence>
<accession>A0A815VGZ9</accession>
<reference evidence="1" key="1">
    <citation type="submission" date="2021-02" db="EMBL/GenBank/DDBJ databases">
        <authorList>
            <person name="Nowell W R."/>
        </authorList>
    </citation>
    <scope>NUCLEOTIDE SEQUENCE</scope>
</reference>
<proteinExistence type="predicted"/>